<dbReference type="WBParaSite" id="EEL_0000030701-mRNA-1">
    <property type="protein sequence ID" value="EEL_0000030701-mRNA-1"/>
    <property type="gene ID" value="EEL_0000030701"/>
</dbReference>
<organism evidence="1 2">
    <name type="scientific">Elaeophora elaphi</name>
    <dbReference type="NCBI Taxonomy" id="1147741"/>
    <lineage>
        <taxon>Eukaryota</taxon>
        <taxon>Metazoa</taxon>
        <taxon>Ecdysozoa</taxon>
        <taxon>Nematoda</taxon>
        <taxon>Chromadorea</taxon>
        <taxon>Rhabditida</taxon>
        <taxon>Spirurina</taxon>
        <taxon>Spiruromorpha</taxon>
        <taxon>Filarioidea</taxon>
        <taxon>Onchocercidae</taxon>
        <taxon>Elaeophora</taxon>
    </lineage>
</organism>
<dbReference type="Proteomes" id="UP000050640">
    <property type="component" value="Unplaced"/>
</dbReference>
<protein>
    <submittedName>
        <fullName evidence="2">Integrase catalytic domain-containing protein</fullName>
    </submittedName>
</protein>
<dbReference type="AlphaFoldDB" id="A0A0R3RFZ5"/>
<name>A0A0R3RFZ5_9BILA</name>
<reference evidence="2" key="1">
    <citation type="submission" date="2017-02" db="UniProtKB">
        <authorList>
            <consortium name="WormBaseParasite"/>
        </authorList>
    </citation>
    <scope>IDENTIFICATION</scope>
</reference>
<accession>A0A0R3RFZ5</accession>
<evidence type="ECO:0000313" key="1">
    <source>
        <dbReference type="Proteomes" id="UP000050640"/>
    </source>
</evidence>
<evidence type="ECO:0000313" key="2">
    <source>
        <dbReference type="WBParaSite" id="EEL_0000030701-mRNA-1"/>
    </source>
</evidence>
<keyword evidence="1" id="KW-1185">Reference proteome</keyword>
<proteinExistence type="predicted"/>
<dbReference type="STRING" id="1147741.A0A0R3RFZ5"/>
<sequence length="156" mass="18338">MQTFAENVKHIGIHLTHLNEIPNISVDEQPNNRNTLTQFFAVKSRAQQHVIGKNEKKSEEDLALELALKKSLKESKRCYRYRKETIHPDYRNYFEDEDVKAEFLRILQQYRYPTAEVVFLQRETANFSLEWMVVVSSLKVALNRLCDTIYGASLFP</sequence>